<dbReference type="Proteomes" id="UP000231843">
    <property type="component" value="Unassembled WGS sequence"/>
</dbReference>
<evidence type="ECO:0000313" key="3">
    <source>
        <dbReference type="Proteomes" id="UP000231843"/>
    </source>
</evidence>
<keyword evidence="3" id="KW-1185">Reference proteome</keyword>
<dbReference type="AlphaFoldDB" id="A0A2N0A073"/>
<keyword evidence="1" id="KW-0732">Signal</keyword>
<proteinExistence type="predicted"/>
<feature type="signal peptide" evidence="1">
    <location>
        <begin position="1"/>
        <end position="21"/>
    </location>
</feature>
<organism evidence="2 3">
    <name type="scientific">Leptospira neocaledonica</name>
    <dbReference type="NCBI Taxonomy" id="2023192"/>
    <lineage>
        <taxon>Bacteria</taxon>
        <taxon>Pseudomonadati</taxon>
        <taxon>Spirochaetota</taxon>
        <taxon>Spirochaetia</taxon>
        <taxon>Leptospirales</taxon>
        <taxon>Leptospiraceae</taxon>
        <taxon>Leptospira</taxon>
    </lineage>
</organism>
<evidence type="ECO:0000256" key="1">
    <source>
        <dbReference type="SAM" id="SignalP"/>
    </source>
</evidence>
<feature type="chain" id="PRO_5014631468" description="Lipoprotein" evidence="1">
    <location>
        <begin position="22"/>
        <end position="209"/>
    </location>
</feature>
<name>A0A2N0A073_9LEPT</name>
<reference evidence="2 3" key="1">
    <citation type="submission" date="2017-07" db="EMBL/GenBank/DDBJ databases">
        <title>Leptospira spp. isolated from tropical soils.</title>
        <authorList>
            <person name="Thibeaux R."/>
            <person name="Iraola G."/>
            <person name="Ferres I."/>
            <person name="Bierque E."/>
            <person name="Girault D."/>
            <person name="Soupe-Gilbert M.-E."/>
            <person name="Picardeau M."/>
            <person name="Goarant C."/>
        </authorList>
    </citation>
    <scope>NUCLEOTIDE SEQUENCE [LARGE SCALE GENOMIC DNA]</scope>
    <source>
        <strain evidence="2 3">ES4-C-A1</strain>
    </source>
</reference>
<evidence type="ECO:0008006" key="4">
    <source>
        <dbReference type="Google" id="ProtNLM"/>
    </source>
</evidence>
<accession>A0A2N0A073</accession>
<gene>
    <name evidence="2" type="ORF">CH365_09155</name>
</gene>
<dbReference type="RefSeq" id="WP_100768254.1">
    <property type="nucleotide sequence ID" value="NZ_NPEA01000004.1"/>
</dbReference>
<protein>
    <recommendedName>
        <fullName evidence="4">Lipoprotein</fullName>
    </recommendedName>
</protein>
<dbReference type="EMBL" id="NPEA01000004">
    <property type="protein sequence ID" value="PJZ77712.1"/>
    <property type="molecule type" value="Genomic_DNA"/>
</dbReference>
<comment type="caution">
    <text evidence="2">The sequence shown here is derived from an EMBL/GenBank/DDBJ whole genome shotgun (WGS) entry which is preliminary data.</text>
</comment>
<sequence length="209" mass="24027">MHLKKLKFLFLIFVIGLNCKASQNNPENFNSIEESKQKQVEGVVNYGFSPSKRYLGLVRNFLGLKEFAKDAIINDFCLELDKVQNRIRFGFIDSGEEEVISMKIERISDDIFKITSKKNTAFIRKYRKNGDEGLYLSFDLESIESDAKERKAETEKKYGVTYVQGPLLVDFSFERCIGDLFAQTQFQKGEETFSKEVQKHGAWGDKGGK</sequence>
<evidence type="ECO:0000313" key="2">
    <source>
        <dbReference type="EMBL" id="PJZ77712.1"/>
    </source>
</evidence>